<dbReference type="InterPro" id="IPR047928">
    <property type="entry name" value="Perm_prefix_1"/>
</dbReference>
<reference evidence="11" key="2">
    <citation type="submission" date="2019-02" db="EMBL/GenBank/DDBJ databases">
        <title>Granulicella sibirica sp. nov., a psychrotolerant acidobacterium isolated from an organic soil layer in forested tundra, West Siberia.</title>
        <authorList>
            <person name="Oshkin I.Y."/>
            <person name="Kulichevskaya I.S."/>
            <person name="Rijpstra W.I.C."/>
            <person name="Sinninghe Damste J.S."/>
            <person name="Rakitin A.L."/>
            <person name="Ravin N.V."/>
            <person name="Dedysh S.N."/>
        </authorList>
    </citation>
    <scope>NUCLEOTIDE SEQUENCE [LARGE SCALE GENOMIC DNA]</scope>
    <source>
        <strain evidence="11">AF10</strain>
    </source>
</reference>
<dbReference type="AlphaFoldDB" id="A0A4Q0T4B5"/>
<keyword evidence="2" id="KW-1003">Cell membrane</keyword>
<evidence type="ECO:0000256" key="6">
    <source>
        <dbReference type="ARBA" id="ARBA00038076"/>
    </source>
</evidence>
<feature type="domain" description="ABC3 transporter permease C-terminal" evidence="8">
    <location>
        <begin position="357"/>
        <end position="471"/>
    </location>
</feature>
<evidence type="ECO:0000256" key="2">
    <source>
        <dbReference type="ARBA" id="ARBA00022475"/>
    </source>
</evidence>
<dbReference type="PANTHER" id="PTHR30572:SF4">
    <property type="entry name" value="ABC TRANSPORTER PERMEASE YTRF"/>
    <property type="match status" value="1"/>
</dbReference>
<dbReference type="InterPro" id="IPR003838">
    <property type="entry name" value="ABC3_permease_C"/>
</dbReference>
<keyword evidence="4 7" id="KW-1133">Transmembrane helix</keyword>
<keyword evidence="3 7" id="KW-0812">Transmembrane</keyword>
<dbReference type="OrthoDB" id="9770036at2"/>
<comment type="subcellular location">
    <subcellularLocation>
        <location evidence="1">Cell membrane</location>
        <topology evidence="1">Multi-pass membrane protein</topology>
    </subcellularLocation>
</comment>
<evidence type="ECO:0000256" key="3">
    <source>
        <dbReference type="ARBA" id="ARBA00022692"/>
    </source>
</evidence>
<dbReference type="GO" id="GO:0022857">
    <property type="term" value="F:transmembrane transporter activity"/>
    <property type="evidence" value="ECO:0007669"/>
    <property type="project" value="TreeGrafter"/>
</dbReference>
<dbReference type="NCBIfam" id="TIGR03434">
    <property type="entry name" value="ADOP"/>
    <property type="match status" value="1"/>
</dbReference>
<accession>A0A4Q0T4B5</accession>
<feature type="domain" description="MacB-like periplasmic core" evidence="9">
    <location>
        <begin position="103"/>
        <end position="312"/>
    </location>
</feature>
<feature type="transmembrane region" description="Helical" evidence="7">
    <location>
        <begin position="851"/>
        <end position="873"/>
    </location>
</feature>
<dbReference type="EMBL" id="RDSM01000001">
    <property type="protein sequence ID" value="RXH56878.1"/>
    <property type="molecule type" value="Genomic_DNA"/>
</dbReference>
<evidence type="ECO:0000313" key="10">
    <source>
        <dbReference type="EMBL" id="RXH56878.1"/>
    </source>
</evidence>
<feature type="transmembrane region" description="Helical" evidence="7">
    <location>
        <begin position="445"/>
        <end position="466"/>
    </location>
</feature>
<evidence type="ECO:0000256" key="4">
    <source>
        <dbReference type="ARBA" id="ARBA00022989"/>
    </source>
</evidence>
<sequence length="888" mass="95868">MPKTPMFRRYLRFFGPNPEQDVEDEFTFHLATKVDELIGQGMTRKAAEAEAAQAFGDIRKVRETCRQLQSRNDAQARRSDYLSGWGQDVVYGFRQLCRRWPTTLLAVLTLGIGVGAVGAVFGVIHAVVLRPLPFADPAGIVTVWSTREGRDDVVTPRNFDSWRRDTHSFRQLAALEQSTFTFSETGSSTQVTGGAITSNFFPVFGVAPELGRTFTAEDDTPPRQHLIVLSHRFWHDRFSGDPSVLGREIHLDREPYTVIGVMPASFDLRPNAEQFWVPLGLSGQEMNWTGGVLYVFGHLQPGVTLRQAQAEMNVQARVLEARYPEMNRGRTIRVGEFAADLIGDYRRQLFLLLAAVSSVFLIACANVANLLLARATGRTRELTIRAALGASRTRLLRQFLTESLLLGLAGAAAGVLFAYTGIRLARQLGGAAIPRLGEAGIDPTVLLILLGLAVCCALLSGTLPALRASRVDAQGALVQGGRSVAGLARDRTRNLYIAVEVGLALVLLAAAGLLIRSAIAAQNVHPGFEPAQVIAGRTSLPSTGYATAPQIVTAYERILETLAAQPGVRSAALTSKVPLSTSTLGLNLKPDVTSPPQANEASTEMQYVSPSYFATMQIPLVQGRVFSPQDRTGTAQVVIVNQTLAKRLWPGREAVGQQMRLPDLDPVSPLREVAGVVADVHENGLMVSPPAVVYLPIAQVPLNPWHWSEQSLYLVARTRTGTVAGPELLRSVLQQVDSELPLGDTLTMDQRLARSIASARFYSLVLTILGLFGLLLTAAGIYGVVAYFVSRQRAEIGIRMALGSTRSGVMLYVVRQGMQPVLSGIAAGVAASFLVSAILKAQLYGVATNDPLTLIAVAALLVAVASVACYLPARQASKIDPMIALRSE</sequence>
<feature type="transmembrane region" description="Helical" evidence="7">
    <location>
        <begin position="761"/>
        <end position="789"/>
    </location>
</feature>
<comment type="caution">
    <text evidence="10">The sequence shown here is derived from an EMBL/GenBank/DDBJ whole genome shotgun (WGS) entry which is preliminary data.</text>
</comment>
<proteinExistence type="inferred from homology"/>
<feature type="transmembrane region" description="Helical" evidence="7">
    <location>
        <begin position="495"/>
        <end position="515"/>
    </location>
</feature>
<evidence type="ECO:0000259" key="8">
    <source>
        <dbReference type="Pfam" id="PF02687"/>
    </source>
</evidence>
<protein>
    <submittedName>
        <fullName evidence="10">Permease</fullName>
    </submittedName>
</protein>
<evidence type="ECO:0000259" key="9">
    <source>
        <dbReference type="Pfam" id="PF12704"/>
    </source>
</evidence>
<evidence type="ECO:0000256" key="7">
    <source>
        <dbReference type="SAM" id="Phobius"/>
    </source>
</evidence>
<feature type="transmembrane region" description="Helical" evidence="7">
    <location>
        <begin position="820"/>
        <end position="839"/>
    </location>
</feature>
<dbReference type="NCBIfam" id="NF038403">
    <property type="entry name" value="perm_prefix_1"/>
    <property type="match status" value="1"/>
</dbReference>
<evidence type="ECO:0000313" key="11">
    <source>
        <dbReference type="Proteomes" id="UP000289437"/>
    </source>
</evidence>
<keyword evidence="5 7" id="KW-0472">Membrane</keyword>
<feature type="transmembrane region" description="Helical" evidence="7">
    <location>
        <begin position="349"/>
        <end position="372"/>
    </location>
</feature>
<dbReference type="Proteomes" id="UP000289437">
    <property type="component" value="Unassembled WGS sequence"/>
</dbReference>
<dbReference type="RefSeq" id="WP_128911137.1">
    <property type="nucleotide sequence ID" value="NZ_RDSM01000001.1"/>
</dbReference>
<name>A0A4Q0T4B5_9BACT</name>
<dbReference type="InterPro" id="IPR017800">
    <property type="entry name" value="ADOP"/>
</dbReference>
<dbReference type="GO" id="GO:0005886">
    <property type="term" value="C:plasma membrane"/>
    <property type="evidence" value="ECO:0007669"/>
    <property type="project" value="UniProtKB-SubCell"/>
</dbReference>
<keyword evidence="11" id="KW-1185">Reference proteome</keyword>
<organism evidence="10 11">
    <name type="scientific">Granulicella sibirica</name>
    <dbReference type="NCBI Taxonomy" id="2479048"/>
    <lineage>
        <taxon>Bacteria</taxon>
        <taxon>Pseudomonadati</taxon>
        <taxon>Acidobacteriota</taxon>
        <taxon>Terriglobia</taxon>
        <taxon>Terriglobales</taxon>
        <taxon>Acidobacteriaceae</taxon>
        <taxon>Granulicella</taxon>
    </lineage>
</organism>
<feature type="transmembrane region" description="Helical" evidence="7">
    <location>
        <begin position="404"/>
        <end position="425"/>
    </location>
</feature>
<dbReference type="InterPro" id="IPR025857">
    <property type="entry name" value="MacB_PCD"/>
</dbReference>
<feature type="domain" description="ABC3 transporter permease C-terminal" evidence="8">
    <location>
        <begin position="768"/>
        <end position="881"/>
    </location>
</feature>
<feature type="domain" description="MacB-like periplasmic core" evidence="9">
    <location>
        <begin position="561"/>
        <end position="719"/>
    </location>
</feature>
<feature type="transmembrane region" description="Helical" evidence="7">
    <location>
        <begin position="104"/>
        <end position="128"/>
    </location>
</feature>
<dbReference type="Pfam" id="PF12704">
    <property type="entry name" value="MacB_PCD"/>
    <property type="match status" value="2"/>
</dbReference>
<comment type="similarity">
    <text evidence="6">Belongs to the ABC-4 integral membrane protein family.</text>
</comment>
<reference evidence="10 11" key="1">
    <citation type="submission" date="2018-11" db="EMBL/GenBank/DDBJ databases">
        <authorList>
            <person name="Mardanov A.V."/>
            <person name="Ravin N.V."/>
            <person name="Dedysh S.N."/>
        </authorList>
    </citation>
    <scope>NUCLEOTIDE SEQUENCE [LARGE SCALE GENOMIC DNA]</scope>
    <source>
        <strain evidence="10 11">AF10</strain>
    </source>
</reference>
<dbReference type="InterPro" id="IPR050250">
    <property type="entry name" value="Macrolide_Exporter_MacB"/>
</dbReference>
<evidence type="ECO:0000256" key="1">
    <source>
        <dbReference type="ARBA" id="ARBA00004651"/>
    </source>
</evidence>
<gene>
    <name evidence="10" type="ORF">GRAN_0188</name>
</gene>
<evidence type="ECO:0000256" key="5">
    <source>
        <dbReference type="ARBA" id="ARBA00023136"/>
    </source>
</evidence>
<dbReference type="PANTHER" id="PTHR30572">
    <property type="entry name" value="MEMBRANE COMPONENT OF TRANSPORTER-RELATED"/>
    <property type="match status" value="1"/>
</dbReference>
<dbReference type="Pfam" id="PF02687">
    <property type="entry name" value="FtsX"/>
    <property type="match status" value="2"/>
</dbReference>